<accession>A0A8H3CAM5</accession>
<comment type="caution">
    <text evidence="1">The sequence shown here is derived from an EMBL/GenBank/DDBJ whole genome shotgun (WGS) entry which is preliminary data.</text>
</comment>
<dbReference type="AlphaFoldDB" id="A0A8H3CAM5"/>
<evidence type="ECO:0000313" key="1">
    <source>
        <dbReference type="EMBL" id="CAE6477902.1"/>
    </source>
</evidence>
<sequence length="160" mass="17991">MQPFSYEYGYLGFNLLVSALNSCLLERWNELDEARTLTTQVANATPQIVTSNTLASAVLTQFDVASSGGDCDWVLGWSSSPSGRHYAPLLLQSDISTLLNMLWDDRKSFLKAQSLTQSIHGSIGLAGLMFVFSRYLSRRRLNHYLGHPTKLHTKKHWLIN</sequence>
<proteinExistence type="predicted"/>
<organism evidence="1 2">
    <name type="scientific">Rhizoctonia solani</name>
    <dbReference type="NCBI Taxonomy" id="456999"/>
    <lineage>
        <taxon>Eukaryota</taxon>
        <taxon>Fungi</taxon>
        <taxon>Dikarya</taxon>
        <taxon>Basidiomycota</taxon>
        <taxon>Agaricomycotina</taxon>
        <taxon>Agaricomycetes</taxon>
        <taxon>Cantharellales</taxon>
        <taxon>Ceratobasidiaceae</taxon>
        <taxon>Rhizoctonia</taxon>
    </lineage>
</organism>
<dbReference type="Proteomes" id="UP000663831">
    <property type="component" value="Unassembled WGS sequence"/>
</dbReference>
<dbReference type="EMBL" id="CAJMWV010003187">
    <property type="protein sequence ID" value="CAE6477902.1"/>
    <property type="molecule type" value="Genomic_DNA"/>
</dbReference>
<protein>
    <submittedName>
        <fullName evidence="1">Uncharacterized protein</fullName>
    </submittedName>
</protein>
<evidence type="ECO:0000313" key="2">
    <source>
        <dbReference type="Proteomes" id="UP000663831"/>
    </source>
</evidence>
<dbReference type="OrthoDB" id="3185516at2759"/>
<gene>
    <name evidence="1" type="ORF">RDB_LOCUS94904</name>
</gene>
<name>A0A8H3CAM5_9AGAM</name>
<reference evidence="1" key="1">
    <citation type="submission" date="2021-01" db="EMBL/GenBank/DDBJ databases">
        <authorList>
            <person name="Kaushik A."/>
        </authorList>
    </citation>
    <scope>NUCLEOTIDE SEQUENCE</scope>
    <source>
        <strain evidence="1">AG3-1AP</strain>
    </source>
</reference>